<evidence type="ECO:0000313" key="4">
    <source>
        <dbReference type="Proteomes" id="UP000660862"/>
    </source>
</evidence>
<dbReference type="PROSITE" id="PS00923">
    <property type="entry name" value="ASP_GLU_RACEMASE_1"/>
    <property type="match status" value="1"/>
</dbReference>
<dbReference type="PANTHER" id="PTHR21198:SF2">
    <property type="entry name" value="GLUTAMATE RACEMASE"/>
    <property type="match status" value="1"/>
</dbReference>
<dbReference type="PROSITE" id="PS51257">
    <property type="entry name" value="PROKAR_LIPOPROTEIN"/>
    <property type="match status" value="1"/>
</dbReference>
<protein>
    <recommendedName>
        <fullName evidence="5">Glutamate racemase</fullName>
    </recommendedName>
</protein>
<dbReference type="Gene3D" id="3.40.50.1860">
    <property type="match status" value="2"/>
</dbReference>
<keyword evidence="2" id="KW-0472">Membrane</keyword>
<dbReference type="PANTHER" id="PTHR21198">
    <property type="entry name" value="GLUTAMATE RACEMASE"/>
    <property type="match status" value="1"/>
</dbReference>
<dbReference type="SUPFAM" id="SSF53681">
    <property type="entry name" value="Aspartate/glutamate racemase"/>
    <property type="match status" value="2"/>
</dbReference>
<dbReference type="InterPro" id="IPR018187">
    <property type="entry name" value="Asp/Glu_racemase_AS_1"/>
</dbReference>
<dbReference type="GO" id="GO:0009252">
    <property type="term" value="P:peptidoglycan biosynthetic process"/>
    <property type="evidence" value="ECO:0007669"/>
    <property type="project" value="TreeGrafter"/>
</dbReference>
<keyword evidence="2" id="KW-1133">Transmembrane helix</keyword>
<comment type="caution">
    <text evidence="3">The sequence shown here is derived from an EMBL/GenBank/DDBJ whole genome shotgun (WGS) entry which is preliminary data.</text>
</comment>
<accession>A0A917I284</accession>
<reference evidence="3" key="2">
    <citation type="submission" date="2020-09" db="EMBL/GenBank/DDBJ databases">
        <authorList>
            <person name="Sun Q."/>
            <person name="Zhou Y."/>
        </authorList>
    </citation>
    <scope>NUCLEOTIDE SEQUENCE</scope>
    <source>
        <strain evidence="3">CGMCC 1.12195</strain>
    </source>
</reference>
<dbReference type="AlphaFoldDB" id="A0A917I284"/>
<organism evidence="3 4">
    <name type="scientific">Parapedobacter pyrenivorans</name>
    <dbReference type="NCBI Taxonomy" id="1305674"/>
    <lineage>
        <taxon>Bacteria</taxon>
        <taxon>Pseudomonadati</taxon>
        <taxon>Bacteroidota</taxon>
        <taxon>Sphingobacteriia</taxon>
        <taxon>Sphingobacteriales</taxon>
        <taxon>Sphingobacteriaceae</taxon>
        <taxon>Parapedobacter</taxon>
    </lineage>
</organism>
<evidence type="ECO:0008006" key="5">
    <source>
        <dbReference type="Google" id="ProtNLM"/>
    </source>
</evidence>
<name>A0A917I284_9SPHI</name>
<dbReference type="InterPro" id="IPR001920">
    <property type="entry name" value="Asp/Glu_race"/>
</dbReference>
<evidence type="ECO:0000256" key="2">
    <source>
        <dbReference type="SAM" id="Phobius"/>
    </source>
</evidence>
<dbReference type="InterPro" id="IPR033134">
    <property type="entry name" value="Asp/Glu_racemase_AS_2"/>
</dbReference>
<evidence type="ECO:0000256" key="1">
    <source>
        <dbReference type="ARBA" id="ARBA00023235"/>
    </source>
</evidence>
<dbReference type="EMBL" id="BMER01000006">
    <property type="protein sequence ID" value="GGH02698.1"/>
    <property type="molecule type" value="Genomic_DNA"/>
</dbReference>
<feature type="transmembrane region" description="Helical" evidence="2">
    <location>
        <begin position="12"/>
        <end position="30"/>
    </location>
</feature>
<reference evidence="3" key="1">
    <citation type="journal article" date="2014" name="Int. J. Syst. Evol. Microbiol.">
        <title>Complete genome sequence of Corynebacterium casei LMG S-19264T (=DSM 44701T), isolated from a smear-ripened cheese.</title>
        <authorList>
            <consortium name="US DOE Joint Genome Institute (JGI-PGF)"/>
            <person name="Walter F."/>
            <person name="Albersmeier A."/>
            <person name="Kalinowski J."/>
            <person name="Ruckert C."/>
        </authorList>
    </citation>
    <scope>NUCLEOTIDE SEQUENCE</scope>
    <source>
        <strain evidence="3">CGMCC 1.12195</strain>
    </source>
</reference>
<dbReference type="GO" id="GO:0008881">
    <property type="term" value="F:glutamate racemase activity"/>
    <property type="evidence" value="ECO:0007669"/>
    <property type="project" value="TreeGrafter"/>
</dbReference>
<proteinExistence type="predicted"/>
<dbReference type="PROSITE" id="PS00924">
    <property type="entry name" value="ASP_GLU_RACEMASE_2"/>
    <property type="match status" value="1"/>
</dbReference>
<keyword evidence="4" id="KW-1185">Reference proteome</keyword>
<evidence type="ECO:0000313" key="3">
    <source>
        <dbReference type="EMBL" id="GGH02698.1"/>
    </source>
</evidence>
<keyword evidence="1" id="KW-0413">Isomerase</keyword>
<keyword evidence="2" id="KW-0812">Transmembrane</keyword>
<sequence length="524" mass="58801">MTGLAKFVYVKLIMKIVQYVILAPLALLLLSCIEQNERANATADLDPMTYAILVDSSSFYYVDVKHYDASDPTLPIGIFDSGTGGLTVMDALVRYDAHSNQSQLDSADGVSDFSRERFIYLADQANMPYGNYYSESKSELLVEHVLKDVQFLLSNNYYPQASSTGFLTDKKPVKAIVIACNTATAYAKDHVQKLIDRSGLDIPVIGVIDAGSRGVLEVFDKAESGTIGVFATVGTIASKGYENTILALKQQLGYRGEIQVYNQGGYGVAEAVDQEPGFIDYDADQPREDYLGPSLSHLQHPIDKSLMDSYRFDFTANKMLCDAADRDDCDVLQINSTDNYVRYHLVSLLEQLRKAPDAQPLKALVLGCTHYPYLIKAIRSKLDELYNYQRNGAYVYRHVMRREIHIIDPAENVAAELYGYLADASRFNPQGSMDSSEFYITVPNKHNNRIKTDEQGRFTYAYKYGRNVGEIQEYVKVVPFSRSTIPGETIDRMGETIPETFRLIQAFSDNHVKIHPVPVKDRIQ</sequence>
<dbReference type="Proteomes" id="UP000660862">
    <property type="component" value="Unassembled WGS sequence"/>
</dbReference>
<gene>
    <name evidence="3" type="ORF">GCM10007415_43510</name>
</gene>